<keyword evidence="1" id="KW-0540">Nuclease</keyword>
<dbReference type="AlphaFoldDB" id="A0A0R3QF84"/>
<evidence type="ECO:0000259" key="10">
    <source>
        <dbReference type="PROSITE" id="PS50994"/>
    </source>
</evidence>
<evidence type="ECO:0000256" key="8">
    <source>
        <dbReference type="ARBA" id="ARBA00022932"/>
    </source>
</evidence>
<reference evidence="11 12" key="2">
    <citation type="submission" date="2018-11" db="EMBL/GenBank/DDBJ databases">
        <authorList>
            <consortium name="Pathogen Informatics"/>
        </authorList>
    </citation>
    <scope>NUCLEOTIDE SEQUENCE [LARGE SCALE GENOMIC DNA]</scope>
</reference>
<evidence type="ECO:0000313" key="13">
    <source>
        <dbReference type="WBParaSite" id="BTMF_0000502801-mRNA-1"/>
    </source>
</evidence>
<dbReference type="EMBL" id="UZAG01004223">
    <property type="protein sequence ID" value="VDO16552.1"/>
    <property type="molecule type" value="Genomic_DNA"/>
</dbReference>
<keyword evidence="3" id="KW-0255">Endonuclease</keyword>
<keyword evidence="7" id="KW-0695">RNA-directed DNA polymerase</keyword>
<keyword evidence="8" id="KW-0239">DNA-directed DNA polymerase</keyword>
<sequence length="379" mass="44007">MGPIKPVGTWRGSQYIVTFTDDKSRFTMAFLMKDKTNVAEHFEEYLNTMRSYIGDSNAKVFYFRTDGGREYLTDKMKIIFKNENIILEQTPPDTPQLNGVAERINRTLAEMVRSMLVDCGLPLEFWELALNQAVHVHNRMPHKSLGMKSPYEALRNRLPDLNYVYRFGCVVYRRIPYNKANTKKFGEKGQMCILMSCNKNSWEMLHVESGKVYRSSDIECTDSVLFKHKYPSDHFTKNGFPKFDQTYDESEDIVPDIDFRQGIKRLCGCESFETCNCSQIELNPNAKRAYVDDKQPRKLRKLCDDSSDSDDDEYESCAFLVGDRTRRAEKVEGKYFSMMSKLNLVPKSFKQAVESSNKEGWIKAINAELQSQFDNKTWT</sequence>
<evidence type="ECO:0000256" key="7">
    <source>
        <dbReference type="ARBA" id="ARBA00022918"/>
    </source>
</evidence>
<organism evidence="13">
    <name type="scientific">Brugia timori</name>
    <dbReference type="NCBI Taxonomy" id="42155"/>
    <lineage>
        <taxon>Eukaryota</taxon>
        <taxon>Metazoa</taxon>
        <taxon>Ecdysozoa</taxon>
        <taxon>Nematoda</taxon>
        <taxon>Chromadorea</taxon>
        <taxon>Rhabditida</taxon>
        <taxon>Spirurina</taxon>
        <taxon>Spiruromorpha</taxon>
        <taxon>Filarioidea</taxon>
        <taxon>Onchocercidae</taxon>
        <taxon>Brugia</taxon>
    </lineage>
</organism>
<proteinExistence type="predicted"/>
<dbReference type="PANTHER" id="PTHR42648">
    <property type="entry name" value="TRANSPOSASE, PUTATIVE-RELATED"/>
    <property type="match status" value="1"/>
</dbReference>
<dbReference type="STRING" id="42155.A0A0R3QF84"/>
<keyword evidence="5" id="KW-0460">Magnesium</keyword>
<evidence type="ECO:0000256" key="2">
    <source>
        <dbReference type="ARBA" id="ARBA00022723"/>
    </source>
</evidence>
<dbReference type="GO" id="GO:0003887">
    <property type="term" value="F:DNA-directed DNA polymerase activity"/>
    <property type="evidence" value="ECO:0007669"/>
    <property type="project" value="UniProtKB-KW"/>
</dbReference>
<evidence type="ECO:0000256" key="4">
    <source>
        <dbReference type="ARBA" id="ARBA00022801"/>
    </source>
</evidence>
<dbReference type="InterPro" id="IPR036397">
    <property type="entry name" value="RNaseH_sf"/>
</dbReference>
<dbReference type="WBParaSite" id="BTMF_0000502801-mRNA-1">
    <property type="protein sequence ID" value="BTMF_0000502801-mRNA-1"/>
    <property type="gene ID" value="BTMF_0000502801"/>
</dbReference>
<dbReference type="InterPro" id="IPR039537">
    <property type="entry name" value="Retrotran_Ty1/copia-like"/>
</dbReference>
<dbReference type="InterPro" id="IPR001584">
    <property type="entry name" value="Integrase_cat-core"/>
</dbReference>
<keyword evidence="12" id="KW-1185">Reference proteome</keyword>
<dbReference type="GO" id="GO:0003676">
    <property type="term" value="F:nucleic acid binding"/>
    <property type="evidence" value="ECO:0007669"/>
    <property type="project" value="InterPro"/>
</dbReference>
<evidence type="ECO:0000256" key="9">
    <source>
        <dbReference type="ARBA" id="ARBA00023172"/>
    </source>
</evidence>
<name>A0A0R3QF84_9BILA</name>
<keyword evidence="8" id="KW-0548">Nucleotidyltransferase</keyword>
<keyword evidence="4" id="KW-0378">Hydrolase</keyword>
<keyword evidence="9" id="KW-0233">DNA recombination</keyword>
<evidence type="ECO:0000256" key="3">
    <source>
        <dbReference type="ARBA" id="ARBA00022759"/>
    </source>
</evidence>
<keyword evidence="6" id="KW-0229">DNA integration</keyword>
<dbReference type="GO" id="GO:0006310">
    <property type="term" value="P:DNA recombination"/>
    <property type="evidence" value="ECO:0007669"/>
    <property type="project" value="UniProtKB-KW"/>
</dbReference>
<accession>A0A0R3QF84</accession>
<dbReference type="GO" id="GO:0016787">
    <property type="term" value="F:hydrolase activity"/>
    <property type="evidence" value="ECO:0007669"/>
    <property type="project" value="UniProtKB-KW"/>
</dbReference>
<keyword evidence="8" id="KW-0808">Transferase</keyword>
<dbReference type="Gene3D" id="3.30.420.10">
    <property type="entry name" value="Ribonuclease H-like superfamily/Ribonuclease H"/>
    <property type="match status" value="1"/>
</dbReference>
<dbReference type="SUPFAM" id="SSF53098">
    <property type="entry name" value="Ribonuclease H-like"/>
    <property type="match status" value="1"/>
</dbReference>
<dbReference type="GO" id="GO:0046872">
    <property type="term" value="F:metal ion binding"/>
    <property type="evidence" value="ECO:0007669"/>
    <property type="project" value="UniProtKB-KW"/>
</dbReference>
<evidence type="ECO:0000256" key="5">
    <source>
        <dbReference type="ARBA" id="ARBA00022842"/>
    </source>
</evidence>
<gene>
    <name evidence="11" type="ORF">BTMF_LOCUS4321</name>
</gene>
<dbReference type="GO" id="GO:0015074">
    <property type="term" value="P:DNA integration"/>
    <property type="evidence" value="ECO:0007669"/>
    <property type="project" value="UniProtKB-KW"/>
</dbReference>
<keyword evidence="2" id="KW-0479">Metal-binding</keyword>
<evidence type="ECO:0000256" key="6">
    <source>
        <dbReference type="ARBA" id="ARBA00022908"/>
    </source>
</evidence>
<evidence type="ECO:0000313" key="12">
    <source>
        <dbReference type="Proteomes" id="UP000280834"/>
    </source>
</evidence>
<evidence type="ECO:0000256" key="1">
    <source>
        <dbReference type="ARBA" id="ARBA00022722"/>
    </source>
</evidence>
<dbReference type="GO" id="GO:0004519">
    <property type="term" value="F:endonuclease activity"/>
    <property type="evidence" value="ECO:0007669"/>
    <property type="project" value="UniProtKB-KW"/>
</dbReference>
<dbReference type="GO" id="GO:0003964">
    <property type="term" value="F:RNA-directed DNA polymerase activity"/>
    <property type="evidence" value="ECO:0007669"/>
    <property type="project" value="UniProtKB-KW"/>
</dbReference>
<evidence type="ECO:0000313" key="11">
    <source>
        <dbReference type="EMBL" id="VDO16552.1"/>
    </source>
</evidence>
<dbReference type="PANTHER" id="PTHR42648:SF11">
    <property type="entry name" value="TRANSPOSON TY4-P GAG-POL POLYPROTEIN"/>
    <property type="match status" value="1"/>
</dbReference>
<dbReference type="Proteomes" id="UP000280834">
    <property type="component" value="Unassembled WGS sequence"/>
</dbReference>
<dbReference type="InterPro" id="IPR012337">
    <property type="entry name" value="RNaseH-like_sf"/>
</dbReference>
<feature type="domain" description="Integrase catalytic" evidence="10">
    <location>
        <begin position="1"/>
        <end position="158"/>
    </location>
</feature>
<reference evidence="13" key="1">
    <citation type="submission" date="2017-02" db="UniProtKB">
        <authorList>
            <consortium name="WormBaseParasite"/>
        </authorList>
    </citation>
    <scope>IDENTIFICATION</scope>
</reference>
<dbReference type="PROSITE" id="PS50994">
    <property type="entry name" value="INTEGRASE"/>
    <property type="match status" value="1"/>
</dbReference>
<protein>
    <submittedName>
        <fullName evidence="13">Integrase catalytic domain-containing protein</fullName>
    </submittedName>
</protein>